<dbReference type="InterPro" id="IPR000887">
    <property type="entry name" value="Aldlse_KDPG_KHG"/>
</dbReference>
<evidence type="ECO:0000256" key="2">
    <source>
        <dbReference type="ARBA" id="ARBA00006906"/>
    </source>
</evidence>
<comment type="caution">
    <text evidence="6">The sequence shown here is derived from an EMBL/GenBank/DDBJ whole genome shotgun (WGS) entry which is preliminary data.</text>
</comment>
<accession>A0ABN2XMD2</accession>
<evidence type="ECO:0000313" key="7">
    <source>
        <dbReference type="Proteomes" id="UP001500575"/>
    </source>
</evidence>
<dbReference type="EMBL" id="BAAAQQ010000001">
    <property type="protein sequence ID" value="GAA2113516.1"/>
    <property type="molecule type" value="Genomic_DNA"/>
</dbReference>
<evidence type="ECO:0000256" key="4">
    <source>
        <dbReference type="ARBA" id="ARBA00023239"/>
    </source>
</evidence>
<dbReference type="CDD" id="cd00452">
    <property type="entry name" value="KDPG_aldolase"/>
    <property type="match status" value="1"/>
</dbReference>
<dbReference type="Pfam" id="PF01081">
    <property type="entry name" value="Aldolase"/>
    <property type="match status" value="1"/>
</dbReference>
<evidence type="ECO:0000256" key="3">
    <source>
        <dbReference type="ARBA" id="ARBA00011233"/>
    </source>
</evidence>
<keyword evidence="5" id="KW-0119">Carbohydrate metabolism</keyword>
<organism evidence="6 7">
    <name type="scientific">Nocardioides bigeumensis</name>
    <dbReference type="NCBI Taxonomy" id="433657"/>
    <lineage>
        <taxon>Bacteria</taxon>
        <taxon>Bacillati</taxon>
        <taxon>Actinomycetota</taxon>
        <taxon>Actinomycetes</taxon>
        <taxon>Propionibacteriales</taxon>
        <taxon>Nocardioidaceae</taxon>
        <taxon>Nocardioides</taxon>
    </lineage>
</organism>
<keyword evidence="4" id="KW-0456">Lyase</keyword>
<dbReference type="SUPFAM" id="SSF51569">
    <property type="entry name" value="Aldolase"/>
    <property type="match status" value="1"/>
</dbReference>
<evidence type="ECO:0000256" key="1">
    <source>
        <dbReference type="ARBA" id="ARBA00004761"/>
    </source>
</evidence>
<evidence type="ECO:0000313" key="6">
    <source>
        <dbReference type="EMBL" id="GAA2113516.1"/>
    </source>
</evidence>
<protein>
    <submittedName>
        <fullName evidence="6">Bifunctional 4-hydroxy-2-oxoglutarate aldolase/2-dehydro-3-deoxy-phosphogluconate aldolase</fullName>
    </submittedName>
</protein>
<comment type="pathway">
    <text evidence="1">Carbohydrate acid metabolism.</text>
</comment>
<dbReference type="RefSeq" id="WP_344301555.1">
    <property type="nucleotide sequence ID" value="NZ_BAAAQQ010000001.1"/>
</dbReference>
<dbReference type="PANTHER" id="PTHR30246">
    <property type="entry name" value="2-KETO-3-DEOXY-6-PHOSPHOGLUCONATE ALDOLASE"/>
    <property type="match status" value="1"/>
</dbReference>
<name>A0ABN2XMD2_9ACTN</name>
<evidence type="ECO:0000256" key="5">
    <source>
        <dbReference type="ARBA" id="ARBA00023277"/>
    </source>
</evidence>
<comment type="subunit">
    <text evidence="3">Homotrimer.</text>
</comment>
<gene>
    <name evidence="6" type="primary">eda</name>
    <name evidence="6" type="ORF">GCM10009843_01280</name>
</gene>
<dbReference type="Proteomes" id="UP001500575">
    <property type="component" value="Unassembled WGS sequence"/>
</dbReference>
<proteinExistence type="inferred from homology"/>
<reference evidence="6 7" key="1">
    <citation type="journal article" date="2019" name="Int. J. Syst. Evol. Microbiol.">
        <title>The Global Catalogue of Microorganisms (GCM) 10K type strain sequencing project: providing services to taxonomists for standard genome sequencing and annotation.</title>
        <authorList>
            <consortium name="The Broad Institute Genomics Platform"/>
            <consortium name="The Broad Institute Genome Sequencing Center for Infectious Disease"/>
            <person name="Wu L."/>
            <person name="Ma J."/>
        </authorList>
    </citation>
    <scope>NUCLEOTIDE SEQUENCE [LARGE SCALE GENOMIC DNA]</scope>
    <source>
        <strain evidence="6 7">JCM 16021</strain>
    </source>
</reference>
<keyword evidence="7" id="KW-1185">Reference proteome</keyword>
<sequence>MNHVDVLSAFAAQRVIPVLRSSTLADALATARVLASEGLAAVELTTSVPDVLTGVETLRREGLVVGLGTVRDAATVGAAAQAGAAFVVSYFHPEEFMPAARESGVLGIPGAFTPHELQAATSAGATLAKLFPAWQSSPRLIQDLAPLMPSLRLFPSGGLDASAVGAWLDAGAAAVGVGSDLGTVADHGSDGVRERVRTLLAVLPQTRAQQAFADPQLLADVVSAEADHREAEHHKTGGALFGPLSVNRTI</sequence>
<dbReference type="PANTHER" id="PTHR30246:SF1">
    <property type="entry name" value="2-DEHYDRO-3-DEOXY-6-PHOSPHOGALACTONATE ALDOLASE-RELATED"/>
    <property type="match status" value="1"/>
</dbReference>
<comment type="similarity">
    <text evidence="2">Belongs to the KHG/KDPG aldolase family.</text>
</comment>
<dbReference type="Gene3D" id="3.20.20.70">
    <property type="entry name" value="Aldolase class I"/>
    <property type="match status" value="1"/>
</dbReference>
<dbReference type="InterPro" id="IPR013785">
    <property type="entry name" value="Aldolase_TIM"/>
</dbReference>